<dbReference type="AlphaFoldDB" id="A0A0R3UR91"/>
<evidence type="ECO:0000313" key="1">
    <source>
        <dbReference type="WBParaSite" id="MCOS_0001039601-mRNA-1"/>
    </source>
</evidence>
<organism evidence="1">
    <name type="scientific">Mesocestoides corti</name>
    <name type="common">Flatworm</name>
    <dbReference type="NCBI Taxonomy" id="53468"/>
    <lineage>
        <taxon>Eukaryota</taxon>
        <taxon>Metazoa</taxon>
        <taxon>Spiralia</taxon>
        <taxon>Lophotrochozoa</taxon>
        <taxon>Platyhelminthes</taxon>
        <taxon>Cestoda</taxon>
        <taxon>Eucestoda</taxon>
        <taxon>Cyclophyllidea</taxon>
        <taxon>Mesocestoididae</taxon>
        <taxon>Mesocestoides</taxon>
    </lineage>
</organism>
<name>A0A0R3UR91_MESCO</name>
<sequence>LVELGREEQEEEVDIHRDFLEEGLVLNPVEVLRLEGSRDERILLHVMFFVNREEIIGMLVFVITKEVVDIGEWVAVMSD</sequence>
<proteinExistence type="predicted"/>
<reference evidence="1" key="1">
    <citation type="submission" date="2017-02" db="UniProtKB">
        <authorList>
            <consortium name="WormBaseParasite"/>
        </authorList>
    </citation>
    <scope>IDENTIFICATION</scope>
</reference>
<dbReference type="WBParaSite" id="MCOS_0001039601-mRNA-1">
    <property type="protein sequence ID" value="MCOS_0001039601-mRNA-1"/>
    <property type="gene ID" value="MCOS_0001039601"/>
</dbReference>
<protein>
    <submittedName>
        <fullName evidence="1">N-acetyltransferase domain-containing protein</fullName>
    </submittedName>
</protein>
<accession>A0A0R3UR91</accession>